<organism evidence="1 2">
    <name type="scientific">Caenorhabditis nigoni</name>
    <dbReference type="NCBI Taxonomy" id="1611254"/>
    <lineage>
        <taxon>Eukaryota</taxon>
        <taxon>Metazoa</taxon>
        <taxon>Ecdysozoa</taxon>
        <taxon>Nematoda</taxon>
        <taxon>Chromadorea</taxon>
        <taxon>Rhabditida</taxon>
        <taxon>Rhabditina</taxon>
        <taxon>Rhabditomorpha</taxon>
        <taxon>Rhabditoidea</taxon>
        <taxon>Rhabditidae</taxon>
        <taxon>Peloderinae</taxon>
        <taxon>Caenorhabditis</taxon>
    </lineage>
</organism>
<dbReference type="Proteomes" id="UP000230233">
    <property type="component" value="Unassembled WGS sequence"/>
</dbReference>
<name>A0A2G5SGU0_9PELO</name>
<proteinExistence type="predicted"/>
<gene>
    <name evidence="1" type="ORF">B9Z55_027248</name>
</gene>
<dbReference type="AlphaFoldDB" id="A0A2G5SGU0"/>
<accession>A0A2G5SGU0</accession>
<evidence type="ECO:0000313" key="2">
    <source>
        <dbReference type="Proteomes" id="UP000230233"/>
    </source>
</evidence>
<comment type="caution">
    <text evidence="1">The sequence shown here is derived from an EMBL/GenBank/DDBJ whole genome shotgun (WGS) entry which is preliminary data.</text>
</comment>
<sequence length="72" mass="8149">MAQINQGIQAILNQLNVMTDEILQIMILPWNEAVAAGMNFIALLPERLGDIRLQLQQLLQPQHEDLASEQEN</sequence>
<dbReference type="EMBL" id="PDUG01000008">
    <property type="protein sequence ID" value="PIC14294.1"/>
    <property type="molecule type" value="Genomic_DNA"/>
</dbReference>
<reference evidence="2" key="1">
    <citation type="submission" date="2017-10" db="EMBL/GenBank/DDBJ databases">
        <title>Rapid genome shrinkage in a self-fertile nematode reveals novel sperm competition proteins.</title>
        <authorList>
            <person name="Yin D."/>
            <person name="Schwarz E.M."/>
            <person name="Thomas C.G."/>
            <person name="Felde R.L."/>
            <person name="Korf I.F."/>
            <person name="Cutter A.D."/>
            <person name="Schartner C.M."/>
            <person name="Ralston E.J."/>
            <person name="Meyer B.J."/>
            <person name="Haag E.S."/>
        </authorList>
    </citation>
    <scope>NUCLEOTIDE SEQUENCE [LARGE SCALE GENOMIC DNA]</scope>
    <source>
        <strain evidence="2">JU1422</strain>
    </source>
</reference>
<evidence type="ECO:0000313" key="1">
    <source>
        <dbReference type="EMBL" id="PIC14294.1"/>
    </source>
</evidence>
<protein>
    <submittedName>
        <fullName evidence="1">Uncharacterized protein</fullName>
    </submittedName>
</protein>
<keyword evidence="2" id="KW-1185">Reference proteome</keyword>